<reference evidence="1" key="1">
    <citation type="submission" date="2022-11" db="EMBL/GenBank/DDBJ databases">
        <title>beta-Carotene-producing bacterium, Jeongeuplla avenae sp. nov., alleviates the salt stress of Arabidopsis seedlings.</title>
        <authorList>
            <person name="Jiang L."/>
            <person name="Lee J."/>
        </authorList>
    </citation>
    <scope>NUCLEOTIDE SEQUENCE</scope>
    <source>
        <strain evidence="1">DY_R2A_6</strain>
    </source>
</reference>
<sequence>MDRNRPASPSLARPGFLRAYAYPALVGLVGLAATATVTWAFHATSEARDAERFQRLIDQRVEETENRLETYVALLRATAGFFAGNPQASNRAAFRAYVGRLNVGEYYSGVQGIGFVEAIAPGEVGAVEARLRADGADGFALRPPGPRDAYSAITLIEPMDRRNQAALGFDMYSEATRRTAMARARDEGAAALSGRVQLVQEIDPDKQPGFLIFVPVYRGGGVPEAVEERRAALVGWAYAPFRATDLFTRDFFADIVMDASEIRVGVYDGAAVDPASLLFDTAAVGLSPAAEDASDLVGSRTTTIAGHPWTFRFETEPGFALGSNRGLVPYLGGLGLLATLVLTAGAAAQARARHQAEAARLALQGETERLERLNAVGAHLASELNSEKLGAAVVEAATALTGAAYGALFERVPAGQDGSLDDAWHLSSLTGAPREAFARFAPTFAGEGPVRADDVAADPRFGSHGGLLKGHLPVRSYLAVPVVAASGERLGALLFGHPEPGRFTLREERLAAGIAGQAAVALDNARLFGAVQREVAERRRAEEELTESNDELQRYAYIVSHDLRAPLVNVMGFTGVLEEAQSDMRAALKDHPDAARIDEDMSEALGFIKAAITKMEGLIAAILKLSREGRRTFRPEPLDMDALMTGLAAAQRHQFDAAGATVEIAPGLPSIEADRLAVEQIFANLLDNALKYRSEERPPEVRIEAHVDARDRAVFTVTDNGRGIAPQDHRRIFELFRRSGKQDKPGEGIGLAHVKALVRVLGGRITVSSELGRGTRFTIALPRKAAGLASASGASALDGARDAA</sequence>
<evidence type="ECO:0000313" key="1">
    <source>
        <dbReference type="EMBL" id="WAJ28663.1"/>
    </source>
</evidence>
<protein>
    <submittedName>
        <fullName evidence="1">CHASE domain-containing protein</fullName>
    </submittedName>
</protein>
<keyword evidence="2" id="KW-1185">Reference proteome</keyword>
<accession>A0ACD4NPC6</accession>
<organism evidence="1 2">
    <name type="scientific">Antarcticirhabdus aurantiaca</name>
    <dbReference type="NCBI Taxonomy" id="2606717"/>
    <lineage>
        <taxon>Bacteria</taxon>
        <taxon>Pseudomonadati</taxon>
        <taxon>Pseudomonadota</taxon>
        <taxon>Alphaproteobacteria</taxon>
        <taxon>Hyphomicrobiales</taxon>
        <taxon>Aurantimonadaceae</taxon>
        <taxon>Antarcticirhabdus</taxon>
    </lineage>
</organism>
<proteinExistence type="predicted"/>
<gene>
    <name evidence="1" type="ORF">OXU80_28355</name>
</gene>
<dbReference type="EMBL" id="CP113520">
    <property type="protein sequence ID" value="WAJ28663.1"/>
    <property type="molecule type" value="Genomic_DNA"/>
</dbReference>
<evidence type="ECO:0000313" key="2">
    <source>
        <dbReference type="Proteomes" id="UP001163223"/>
    </source>
</evidence>
<name>A0ACD4NPC6_9HYPH</name>
<dbReference type="Proteomes" id="UP001163223">
    <property type="component" value="Chromosome"/>
</dbReference>